<gene>
    <name evidence="1" type="ORF">TorRG33x02_174610</name>
</gene>
<sequence length="148" mass="16665">MQKPCDGLWSKHWNRRGYQSFTLNDQVKASWVTNMMCRMVSKNECQVRLFNQFLLRNASMDGFSKEIARRHILGDCKCMLQRGLVLGTLFSPYREANSSVPNLAHCCEAINTVGLIGPSSIVPYAISCNVTISKACFLRASLFSFCAL</sequence>
<dbReference type="EMBL" id="JXTC01000127">
    <property type="protein sequence ID" value="PON86731.1"/>
    <property type="molecule type" value="Genomic_DNA"/>
</dbReference>
<dbReference type="OrthoDB" id="10508856at2759"/>
<dbReference type="InParanoid" id="A0A2P5EMD0"/>
<name>A0A2P5EMD0_TREOI</name>
<evidence type="ECO:0000313" key="1">
    <source>
        <dbReference type="EMBL" id="PON86731.1"/>
    </source>
</evidence>
<reference evidence="2" key="1">
    <citation type="submission" date="2016-06" db="EMBL/GenBank/DDBJ databases">
        <title>Parallel loss of symbiosis genes in relatives of nitrogen-fixing non-legume Parasponia.</title>
        <authorList>
            <person name="Van Velzen R."/>
            <person name="Holmer R."/>
            <person name="Bu F."/>
            <person name="Rutten L."/>
            <person name="Van Zeijl A."/>
            <person name="Liu W."/>
            <person name="Santuari L."/>
            <person name="Cao Q."/>
            <person name="Sharma T."/>
            <person name="Shen D."/>
            <person name="Roswanjaya Y."/>
            <person name="Wardhani T."/>
            <person name="Kalhor M.S."/>
            <person name="Jansen J."/>
            <person name="Van den Hoogen J."/>
            <person name="Gungor B."/>
            <person name="Hartog M."/>
            <person name="Hontelez J."/>
            <person name="Verver J."/>
            <person name="Yang W.-C."/>
            <person name="Schijlen E."/>
            <person name="Repin R."/>
            <person name="Schilthuizen M."/>
            <person name="Schranz E."/>
            <person name="Heidstra R."/>
            <person name="Miyata K."/>
            <person name="Fedorova E."/>
            <person name="Kohlen W."/>
            <person name="Bisseling T."/>
            <person name="Smit S."/>
            <person name="Geurts R."/>
        </authorList>
    </citation>
    <scope>NUCLEOTIDE SEQUENCE [LARGE SCALE GENOMIC DNA]</scope>
    <source>
        <strain evidence="2">cv. RG33-2</strain>
    </source>
</reference>
<accession>A0A2P5EMD0</accession>
<proteinExistence type="predicted"/>
<evidence type="ECO:0000313" key="2">
    <source>
        <dbReference type="Proteomes" id="UP000237000"/>
    </source>
</evidence>
<dbReference type="Proteomes" id="UP000237000">
    <property type="component" value="Unassembled WGS sequence"/>
</dbReference>
<dbReference type="AlphaFoldDB" id="A0A2P5EMD0"/>
<comment type="caution">
    <text evidence="1">The sequence shown here is derived from an EMBL/GenBank/DDBJ whole genome shotgun (WGS) entry which is preliminary data.</text>
</comment>
<organism evidence="1 2">
    <name type="scientific">Trema orientale</name>
    <name type="common">Charcoal tree</name>
    <name type="synonym">Celtis orientalis</name>
    <dbReference type="NCBI Taxonomy" id="63057"/>
    <lineage>
        <taxon>Eukaryota</taxon>
        <taxon>Viridiplantae</taxon>
        <taxon>Streptophyta</taxon>
        <taxon>Embryophyta</taxon>
        <taxon>Tracheophyta</taxon>
        <taxon>Spermatophyta</taxon>
        <taxon>Magnoliopsida</taxon>
        <taxon>eudicotyledons</taxon>
        <taxon>Gunneridae</taxon>
        <taxon>Pentapetalae</taxon>
        <taxon>rosids</taxon>
        <taxon>fabids</taxon>
        <taxon>Rosales</taxon>
        <taxon>Cannabaceae</taxon>
        <taxon>Trema</taxon>
    </lineage>
</organism>
<protein>
    <submittedName>
        <fullName evidence="1">Uncharacterized protein</fullName>
    </submittedName>
</protein>
<keyword evidence="2" id="KW-1185">Reference proteome</keyword>